<evidence type="ECO:0000313" key="13">
    <source>
        <dbReference type="Proteomes" id="UP001164746"/>
    </source>
</evidence>
<organism evidence="12 13">
    <name type="scientific">Mya arenaria</name>
    <name type="common">Soft-shell clam</name>
    <dbReference type="NCBI Taxonomy" id="6604"/>
    <lineage>
        <taxon>Eukaryota</taxon>
        <taxon>Metazoa</taxon>
        <taxon>Spiralia</taxon>
        <taxon>Lophotrochozoa</taxon>
        <taxon>Mollusca</taxon>
        <taxon>Bivalvia</taxon>
        <taxon>Autobranchia</taxon>
        <taxon>Heteroconchia</taxon>
        <taxon>Euheterodonta</taxon>
        <taxon>Imparidentia</taxon>
        <taxon>Neoheterodontei</taxon>
        <taxon>Myida</taxon>
        <taxon>Myoidea</taxon>
        <taxon>Myidae</taxon>
        <taxon>Mya</taxon>
    </lineage>
</organism>
<keyword evidence="8 9" id="KW-0472">Membrane</keyword>
<dbReference type="PROSITE" id="PS50920">
    <property type="entry name" value="SOLCAR"/>
    <property type="match status" value="2"/>
</dbReference>
<dbReference type="InterPro" id="IPR023395">
    <property type="entry name" value="MCP_dom_sf"/>
</dbReference>
<accession>A0ABY7FS76</accession>
<keyword evidence="6 11" id="KW-1133">Transmembrane helix</keyword>
<name>A0ABY7FS76_MYAAR</name>
<dbReference type="Pfam" id="PF00153">
    <property type="entry name" value="Mito_carr"/>
    <property type="match status" value="2"/>
</dbReference>
<comment type="subcellular location">
    <subcellularLocation>
        <location evidence="1">Mitochondrion membrane</location>
        <topology evidence="1">Multi-pass membrane protein</topology>
    </subcellularLocation>
</comment>
<feature type="transmembrane region" description="Helical" evidence="11">
    <location>
        <begin position="137"/>
        <end position="158"/>
    </location>
</feature>
<protein>
    <submittedName>
        <fullName evidence="12">MCFS-like protein</fullName>
    </submittedName>
</protein>
<dbReference type="Gene3D" id="1.50.40.10">
    <property type="entry name" value="Mitochondrial carrier domain"/>
    <property type="match status" value="2"/>
</dbReference>
<keyword evidence="5" id="KW-0677">Repeat</keyword>
<dbReference type="Proteomes" id="UP001164746">
    <property type="component" value="Chromosome 13"/>
</dbReference>
<dbReference type="PANTHER" id="PTHR45624">
    <property type="entry name" value="MITOCHONDRIAL BASIC AMINO ACIDS TRANSPORTER-RELATED"/>
    <property type="match status" value="1"/>
</dbReference>
<dbReference type="SUPFAM" id="SSF103506">
    <property type="entry name" value="Mitochondrial carrier"/>
    <property type="match status" value="1"/>
</dbReference>
<keyword evidence="7" id="KW-0496">Mitochondrion</keyword>
<dbReference type="InterPro" id="IPR050567">
    <property type="entry name" value="Mitochondrial_Carrier"/>
</dbReference>
<reference evidence="12" key="1">
    <citation type="submission" date="2022-11" db="EMBL/GenBank/DDBJ databases">
        <title>Centuries of genome instability and evolution in soft-shell clam transmissible cancer (bioRxiv).</title>
        <authorList>
            <person name="Hart S.F.M."/>
            <person name="Yonemitsu M.A."/>
            <person name="Giersch R.M."/>
            <person name="Beal B.F."/>
            <person name="Arriagada G."/>
            <person name="Davis B.W."/>
            <person name="Ostrander E.A."/>
            <person name="Goff S.P."/>
            <person name="Metzger M.J."/>
        </authorList>
    </citation>
    <scope>NUCLEOTIDE SEQUENCE</scope>
    <source>
        <strain evidence="12">MELC-2E11</strain>
        <tissue evidence="12">Siphon/mantle</tissue>
    </source>
</reference>
<sequence>MTHSEKRTHWFKEGGIGLGVGILYGLTNTCVGHPWDTLKTKMQAQAGFEKTGLFQTLTKTLRSQGVIGLYRGCIPPLWGSGIYRSVQFAVFEGVYTLLNEPNFNFEIPLTAGLQPRVIIAGAVASTSRAIIETPLEFAKGFGVTWLRTMGLMSSYFIFVDTGRRNFPEYFARPILGPFLISGMAATMAWWIVWPLEYMKSQVQSGYANQNESVLKRMATVIRERGFFSLYRGILPGTIRSFTANGTKERNIHKLEILACTPKSLVHNTYFLRHAAI</sequence>
<keyword evidence="4 9" id="KW-0812">Transmembrane</keyword>
<evidence type="ECO:0000256" key="5">
    <source>
        <dbReference type="ARBA" id="ARBA00022737"/>
    </source>
</evidence>
<evidence type="ECO:0000256" key="9">
    <source>
        <dbReference type="PROSITE-ProRule" id="PRU00282"/>
    </source>
</evidence>
<evidence type="ECO:0000256" key="7">
    <source>
        <dbReference type="ARBA" id="ARBA00023128"/>
    </source>
</evidence>
<dbReference type="PANTHER" id="PTHR45624:SF58">
    <property type="entry name" value="CARRIER PROTEIN, PUTATIVE-RELATED"/>
    <property type="match status" value="1"/>
</dbReference>
<keyword evidence="13" id="KW-1185">Reference proteome</keyword>
<gene>
    <name evidence="12" type="ORF">MAR_037317</name>
</gene>
<evidence type="ECO:0000256" key="8">
    <source>
        <dbReference type="ARBA" id="ARBA00023136"/>
    </source>
</evidence>
<feature type="transmembrane region" description="Helical" evidence="11">
    <location>
        <begin position="170"/>
        <end position="193"/>
    </location>
</feature>
<evidence type="ECO:0000256" key="1">
    <source>
        <dbReference type="ARBA" id="ARBA00004225"/>
    </source>
</evidence>
<evidence type="ECO:0000256" key="4">
    <source>
        <dbReference type="ARBA" id="ARBA00022692"/>
    </source>
</evidence>
<evidence type="ECO:0000256" key="6">
    <source>
        <dbReference type="ARBA" id="ARBA00022989"/>
    </source>
</evidence>
<evidence type="ECO:0000256" key="2">
    <source>
        <dbReference type="ARBA" id="ARBA00006375"/>
    </source>
</evidence>
<evidence type="ECO:0000256" key="3">
    <source>
        <dbReference type="ARBA" id="ARBA00022448"/>
    </source>
</evidence>
<proteinExistence type="inferred from homology"/>
<evidence type="ECO:0000256" key="10">
    <source>
        <dbReference type="RuleBase" id="RU000488"/>
    </source>
</evidence>
<keyword evidence="3 10" id="KW-0813">Transport</keyword>
<evidence type="ECO:0000256" key="11">
    <source>
        <dbReference type="SAM" id="Phobius"/>
    </source>
</evidence>
<evidence type="ECO:0000313" key="12">
    <source>
        <dbReference type="EMBL" id="WAR23648.1"/>
    </source>
</evidence>
<comment type="similarity">
    <text evidence="2 10">Belongs to the mitochondrial carrier (TC 2.A.29) family.</text>
</comment>
<dbReference type="EMBL" id="CP111024">
    <property type="protein sequence ID" value="WAR23648.1"/>
    <property type="molecule type" value="Genomic_DNA"/>
</dbReference>
<feature type="repeat" description="Solcar" evidence="9">
    <location>
        <begin position="12"/>
        <end position="97"/>
    </location>
</feature>
<feature type="repeat" description="Solcar" evidence="9">
    <location>
        <begin position="176"/>
        <end position="257"/>
    </location>
</feature>
<dbReference type="InterPro" id="IPR018108">
    <property type="entry name" value="MCP_transmembrane"/>
</dbReference>